<reference evidence="1 2" key="1">
    <citation type="submission" date="2022-12" db="EMBL/GenBank/DDBJ databases">
        <title>Genomic features and morphological characterization of a novel Knufia sp. strain isolated from spacecraft assembly facility.</title>
        <authorList>
            <person name="Teixeira M."/>
            <person name="Chander A.M."/>
            <person name="Stajich J.E."/>
            <person name="Venkateswaran K."/>
        </authorList>
    </citation>
    <scope>NUCLEOTIDE SEQUENCE [LARGE SCALE GENOMIC DNA]</scope>
    <source>
        <strain evidence="1 2">FJI-L2-BK-P2</strain>
    </source>
</reference>
<dbReference type="AlphaFoldDB" id="A0AAN8I4F9"/>
<accession>A0AAN8I4F9</accession>
<organism evidence="1 2">
    <name type="scientific">Knufia fluminis</name>
    <dbReference type="NCBI Taxonomy" id="191047"/>
    <lineage>
        <taxon>Eukaryota</taxon>
        <taxon>Fungi</taxon>
        <taxon>Dikarya</taxon>
        <taxon>Ascomycota</taxon>
        <taxon>Pezizomycotina</taxon>
        <taxon>Eurotiomycetes</taxon>
        <taxon>Chaetothyriomycetidae</taxon>
        <taxon>Chaetothyriales</taxon>
        <taxon>Trichomeriaceae</taxon>
        <taxon>Knufia</taxon>
    </lineage>
</organism>
<proteinExistence type="predicted"/>
<gene>
    <name evidence="1" type="ORF">OHC33_009065</name>
</gene>
<name>A0AAN8I4F9_9EURO</name>
<dbReference type="Proteomes" id="UP001316803">
    <property type="component" value="Unassembled WGS sequence"/>
</dbReference>
<dbReference type="EMBL" id="JAKLMC020000031">
    <property type="protein sequence ID" value="KAK5949880.1"/>
    <property type="molecule type" value="Genomic_DNA"/>
</dbReference>
<evidence type="ECO:0000313" key="1">
    <source>
        <dbReference type="EMBL" id="KAK5949880.1"/>
    </source>
</evidence>
<sequence>MAQALSDRISIDDLPPEILESIARWTIPTASIVHFRGALDPPEDNKYVYAFAAVNKRFESIFYHLIAREILFMTVTFTSCLDPASTMCFEDPSPDIKLALENRFRLLHFLRMQESGEPVALTHLGSVSTCAVAMFRREKAPK</sequence>
<comment type="caution">
    <text evidence="1">The sequence shown here is derived from an EMBL/GenBank/DDBJ whole genome shotgun (WGS) entry which is preliminary data.</text>
</comment>
<protein>
    <submittedName>
        <fullName evidence="1">Uncharacterized protein</fullName>
    </submittedName>
</protein>
<evidence type="ECO:0000313" key="2">
    <source>
        <dbReference type="Proteomes" id="UP001316803"/>
    </source>
</evidence>
<keyword evidence="2" id="KW-1185">Reference proteome</keyword>